<evidence type="ECO:0000313" key="2">
    <source>
        <dbReference type="EMBL" id="VFU28318.1"/>
    </source>
</evidence>
<protein>
    <submittedName>
        <fullName evidence="2">Uncharacterized protein</fullName>
    </submittedName>
</protein>
<name>A0A6N2KP76_SALVM</name>
<reference evidence="2" key="1">
    <citation type="submission" date="2019-03" db="EMBL/GenBank/DDBJ databases">
        <authorList>
            <person name="Mank J."/>
            <person name="Almeida P."/>
        </authorList>
    </citation>
    <scope>NUCLEOTIDE SEQUENCE</scope>
    <source>
        <strain evidence="2">78183</strain>
    </source>
</reference>
<proteinExistence type="predicted"/>
<feature type="coiled-coil region" evidence="1">
    <location>
        <begin position="81"/>
        <end position="108"/>
    </location>
</feature>
<dbReference type="AlphaFoldDB" id="A0A6N2KP76"/>
<sequence>MTCRQSGICNEAKCMLKRTFRQVVLGSTLLFVFSCKPPRSQMRADGSQSPELGKELDFDQEDFWTSNDSISNISPDYLVERERYSNAAERLETENRELERAHATMESACFVVTALAVALSCFLHDEALLRSAIFSAAERQTKLGFLAAGDARI</sequence>
<accession>A0A6N2KP76</accession>
<dbReference type="EMBL" id="CAADRP010000446">
    <property type="protein sequence ID" value="VFU28318.1"/>
    <property type="molecule type" value="Genomic_DNA"/>
</dbReference>
<evidence type="ECO:0000256" key="1">
    <source>
        <dbReference type="SAM" id="Coils"/>
    </source>
</evidence>
<organism evidence="2">
    <name type="scientific">Salix viminalis</name>
    <name type="common">Common osier</name>
    <name type="synonym">Basket willow</name>
    <dbReference type="NCBI Taxonomy" id="40686"/>
    <lineage>
        <taxon>Eukaryota</taxon>
        <taxon>Viridiplantae</taxon>
        <taxon>Streptophyta</taxon>
        <taxon>Embryophyta</taxon>
        <taxon>Tracheophyta</taxon>
        <taxon>Spermatophyta</taxon>
        <taxon>Magnoliopsida</taxon>
        <taxon>eudicotyledons</taxon>
        <taxon>Gunneridae</taxon>
        <taxon>Pentapetalae</taxon>
        <taxon>rosids</taxon>
        <taxon>fabids</taxon>
        <taxon>Malpighiales</taxon>
        <taxon>Salicaceae</taxon>
        <taxon>Saliceae</taxon>
        <taxon>Salix</taxon>
    </lineage>
</organism>
<keyword evidence="1" id="KW-0175">Coiled coil</keyword>
<dbReference type="PROSITE" id="PS51257">
    <property type="entry name" value="PROKAR_LIPOPROTEIN"/>
    <property type="match status" value="1"/>
</dbReference>
<gene>
    <name evidence="2" type="ORF">SVIM_LOCUS93468</name>
</gene>